<organism evidence="2 3">
    <name type="scientific">Heterobasidion irregulare (strain TC 32-1)</name>
    <dbReference type="NCBI Taxonomy" id="747525"/>
    <lineage>
        <taxon>Eukaryota</taxon>
        <taxon>Fungi</taxon>
        <taxon>Dikarya</taxon>
        <taxon>Basidiomycota</taxon>
        <taxon>Agaricomycotina</taxon>
        <taxon>Agaricomycetes</taxon>
        <taxon>Russulales</taxon>
        <taxon>Bondarzewiaceae</taxon>
        <taxon>Heterobasidion</taxon>
        <taxon>Heterobasidion annosum species complex</taxon>
    </lineage>
</organism>
<dbReference type="Proteomes" id="UP000030671">
    <property type="component" value="Unassembled WGS sequence"/>
</dbReference>
<dbReference type="KEGG" id="hir:HETIRDRAFT_109309"/>
<dbReference type="GeneID" id="20666428"/>
<feature type="compositionally biased region" description="Low complexity" evidence="1">
    <location>
        <begin position="75"/>
        <end position="85"/>
    </location>
</feature>
<dbReference type="HOGENOM" id="CLU_2085129_0_0_1"/>
<dbReference type="InParanoid" id="W4KHN4"/>
<keyword evidence="3" id="KW-1185">Reference proteome</keyword>
<evidence type="ECO:0000256" key="1">
    <source>
        <dbReference type="SAM" id="MobiDB-lite"/>
    </source>
</evidence>
<reference evidence="2 3" key="1">
    <citation type="journal article" date="2012" name="New Phytol.">
        <title>Insight into trade-off between wood decay and parasitism from the genome of a fungal forest pathogen.</title>
        <authorList>
            <person name="Olson A."/>
            <person name="Aerts A."/>
            <person name="Asiegbu F."/>
            <person name="Belbahri L."/>
            <person name="Bouzid O."/>
            <person name="Broberg A."/>
            <person name="Canback B."/>
            <person name="Coutinho P.M."/>
            <person name="Cullen D."/>
            <person name="Dalman K."/>
            <person name="Deflorio G."/>
            <person name="van Diepen L.T."/>
            <person name="Dunand C."/>
            <person name="Duplessis S."/>
            <person name="Durling M."/>
            <person name="Gonthier P."/>
            <person name="Grimwood J."/>
            <person name="Fossdal C.G."/>
            <person name="Hansson D."/>
            <person name="Henrissat B."/>
            <person name="Hietala A."/>
            <person name="Himmelstrand K."/>
            <person name="Hoffmeister D."/>
            <person name="Hogberg N."/>
            <person name="James T.Y."/>
            <person name="Karlsson M."/>
            <person name="Kohler A."/>
            <person name="Kues U."/>
            <person name="Lee Y.H."/>
            <person name="Lin Y.C."/>
            <person name="Lind M."/>
            <person name="Lindquist E."/>
            <person name="Lombard V."/>
            <person name="Lucas S."/>
            <person name="Lunden K."/>
            <person name="Morin E."/>
            <person name="Murat C."/>
            <person name="Park J."/>
            <person name="Raffaello T."/>
            <person name="Rouze P."/>
            <person name="Salamov A."/>
            <person name="Schmutz J."/>
            <person name="Solheim H."/>
            <person name="Stahlberg J."/>
            <person name="Velez H."/>
            <person name="de Vries R.P."/>
            <person name="Wiebenga A."/>
            <person name="Woodward S."/>
            <person name="Yakovlev I."/>
            <person name="Garbelotto M."/>
            <person name="Martin F."/>
            <person name="Grigoriev I.V."/>
            <person name="Stenlid J."/>
        </authorList>
    </citation>
    <scope>NUCLEOTIDE SEQUENCE [LARGE SCALE GENOMIC DNA]</scope>
    <source>
        <strain evidence="2 3">TC 32-1</strain>
    </source>
</reference>
<dbReference type="AlphaFoldDB" id="W4KHN4"/>
<evidence type="ECO:0000313" key="3">
    <source>
        <dbReference type="Proteomes" id="UP000030671"/>
    </source>
</evidence>
<name>W4KHN4_HETIT</name>
<gene>
    <name evidence="2" type="ORF">HETIRDRAFT_109309</name>
</gene>
<accession>W4KHN4</accession>
<dbReference type="RefSeq" id="XP_009544439.1">
    <property type="nucleotide sequence ID" value="XM_009546144.1"/>
</dbReference>
<sequence>MPGHTQSSNARVRFRSYVAASYFPAVVAHPAPSFASTLTRVPAPHRRVTHAPAPTAMPVPDVPTGPLSAAPEEFPSTAAPITQPAPTTPVAPAPDANPTTDTISMARVISTDAQRST</sequence>
<feature type="region of interest" description="Disordered" evidence="1">
    <location>
        <begin position="46"/>
        <end position="103"/>
    </location>
</feature>
<evidence type="ECO:0000313" key="2">
    <source>
        <dbReference type="EMBL" id="ETW84810.1"/>
    </source>
</evidence>
<protein>
    <submittedName>
        <fullName evidence="2">Uncharacterized protein</fullName>
    </submittedName>
</protein>
<proteinExistence type="predicted"/>
<dbReference type="EMBL" id="KI925456">
    <property type="protein sequence ID" value="ETW84810.1"/>
    <property type="molecule type" value="Genomic_DNA"/>
</dbReference>